<protein>
    <submittedName>
        <fullName evidence="4">MCM3AP</fullName>
    </submittedName>
</protein>
<comment type="caution">
    <text evidence="4">The sequence shown here is derived from an EMBL/GenBank/DDBJ whole genome shotgun (WGS) entry which is preliminary data.</text>
</comment>
<keyword evidence="5" id="KW-1185">Reference proteome</keyword>
<evidence type="ECO:0000313" key="5">
    <source>
        <dbReference type="Proteomes" id="UP000593567"/>
    </source>
</evidence>
<keyword evidence="1" id="KW-0694">RNA-binding</keyword>
<dbReference type="AlphaFoldDB" id="A0A7J7J8H7"/>
<accession>A0A7J7J8H7</accession>
<dbReference type="GO" id="GO:0003723">
    <property type="term" value="F:RNA binding"/>
    <property type="evidence" value="ECO:0007669"/>
    <property type="project" value="UniProtKB-UniRule"/>
</dbReference>
<gene>
    <name evidence="4" type="ORF">EB796_019419</name>
</gene>
<feature type="region of interest" description="Disordered" evidence="2">
    <location>
        <begin position="86"/>
        <end position="105"/>
    </location>
</feature>
<dbReference type="InterPro" id="IPR012677">
    <property type="entry name" value="Nucleotide-bd_a/b_plait_sf"/>
</dbReference>
<dbReference type="InterPro" id="IPR000504">
    <property type="entry name" value="RRM_dom"/>
</dbReference>
<evidence type="ECO:0000256" key="1">
    <source>
        <dbReference type="PROSITE-ProRule" id="PRU00176"/>
    </source>
</evidence>
<name>A0A7J7J8H7_BUGNE</name>
<dbReference type="Gene3D" id="3.30.70.330">
    <property type="match status" value="1"/>
</dbReference>
<dbReference type="SUPFAM" id="SSF54928">
    <property type="entry name" value="RNA-binding domain, RBD"/>
    <property type="match status" value="1"/>
</dbReference>
<dbReference type="EMBL" id="VXIV02002873">
    <property type="protein sequence ID" value="KAF6022267.1"/>
    <property type="molecule type" value="Genomic_DNA"/>
</dbReference>
<proteinExistence type="predicted"/>
<feature type="region of interest" description="Disordered" evidence="2">
    <location>
        <begin position="112"/>
        <end position="180"/>
    </location>
</feature>
<dbReference type="Pfam" id="PF00076">
    <property type="entry name" value="RRM_1"/>
    <property type="match status" value="1"/>
</dbReference>
<dbReference type="InterPro" id="IPR035979">
    <property type="entry name" value="RBD_domain_sf"/>
</dbReference>
<evidence type="ECO:0000259" key="3">
    <source>
        <dbReference type="PROSITE" id="PS50102"/>
    </source>
</evidence>
<dbReference type="Proteomes" id="UP000593567">
    <property type="component" value="Unassembled WGS sequence"/>
</dbReference>
<reference evidence="4" key="1">
    <citation type="submission" date="2020-06" db="EMBL/GenBank/DDBJ databases">
        <title>Draft genome of Bugula neritina, a colonial animal packing powerful symbionts and potential medicines.</title>
        <authorList>
            <person name="Rayko M."/>
        </authorList>
    </citation>
    <scope>NUCLEOTIDE SEQUENCE [LARGE SCALE GENOMIC DNA]</scope>
    <source>
        <strain evidence="4">Kwan_BN1</strain>
    </source>
</reference>
<dbReference type="SMART" id="SM00360">
    <property type="entry name" value="RRM"/>
    <property type="match status" value="1"/>
</dbReference>
<evidence type="ECO:0000313" key="4">
    <source>
        <dbReference type="EMBL" id="KAF6022267.1"/>
    </source>
</evidence>
<dbReference type="OrthoDB" id="21502at2759"/>
<feature type="region of interest" description="Disordered" evidence="2">
    <location>
        <begin position="299"/>
        <end position="333"/>
    </location>
</feature>
<feature type="domain" description="RRM" evidence="3">
    <location>
        <begin position="12"/>
        <end position="90"/>
    </location>
</feature>
<feature type="compositionally biased region" description="Polar residues" evidence="2">
    <location>
        <begin position="299"/>
        <end position="332"/>
    </location>
</feature>
<organism evidence="4 5">
    <name type="scientific">Bugula neritina</name>
    <name type="common">Brown bryozoan</name>
    <name type="synonym">Sertularia neritina</name>
    <dbReference type="NCBI Taxonomy" id="10212"/>
    <lineage>
        <taxon>Eukaryota</taxon>
        <taxon>Metazoa</taxon>
        <taxon>Spiralia</taxon>
        <taxon>Lophotrochozoa</taxon>
        <taxon>Bryozoa</taxon>
        <taxon>Gymnolaemata</taxon>
        <taxon>Cheilostomatida</taxon>
        <taxon>Flustrina</taxon>
        <taxon>Buguloidea</taxon>
        <taxon>Bugulidae</taxon>
        <taxon>Bugula</taxon>
    </lineage>
</organism>
<sequence length="414" mass="44811">MEKSPGNGESNRTLLCKNIPSSILKRQVLKEHFSQFGEVTKVLVNVERNTAAVEFATHQQAATARNLGTKIHSHDVILTWRKFSTRSNSQDGGSHAKKPTSSGLFGKALESAVGRKPPESTRKLSFPNPSQREAVREGLYDDLPPPGDWNEDDITPISAAKRNPWSHKKKDTSATEKPFSLFGRSREAATSNTGWPPTSNFSNNVVVKPELLEDKSKLFAPGSQNSAQPASSVFQVKNYFSQPNPRPGPGSVTATGAGVPGKSVNRREARSGPSLFGKPAVDSGAAGSKFLFGKPAIQVQSPEDSLSNRIPETTDTASTEGRRSVSPSSTFVWNRLSPAPPGGSRSSSPAALIPTTVPIRASPLLPTPQLCYQPHQLCYQPPQLCCPPLRRLVPPCQLWSVNKMRSLQQMPYSG</sequence>
<feature type="region of interest" description="Disordered" evidence="2">
    <location>
        <begin position="240"/>
        <end position="280"/>
    </location>
</feature>
<evidence type="ECO:0000256" key="2">
    <source>
        <dbReference type="SAM" id="MobiDB-lite"/>
    </source>
</evidence>
<dbReference type="PROSITE" id="PS50102">
    <property type="entry name" value="RRM"/>
    <property type="match status" value="1"/>
</dbReference>